<comment type="caution">
    <text evidence="2">The sequence shown here is derived from an EMBL/GenBank/DDBJ whole genome shotgun (WGS) entry which is preliminary data.</text>
</comment>
<evidence type="ECO:0000313" key="2">
    <source>
        <dbReference type="EMBL" id="CAI8011807.1"/>
    </source>
</evidence>
<accession>A0AA35RKL7</accession>
<keyword evidence="3" id="KW-1185">Reference proteome</keyword>
<feature type="domain" description="Antitoxin SocA-like Panacea" evidence="1">
    <location>
        <begin position="39"/>
        <end position="145"/>
    </location>
</feature>
<proteinExistence type="predicted"/>
<reference evidence="2" key="1">
    <citation type="submission" date="2023-03" db="EMBL/GenBank/DDBJ databases">
        <authorList>
            <person name="Steffen K."/>
            <person name="Cardenas P."/>
        </authorList>
    </citation>
    <scope>NUCLEOTIDE SEQUENCE</scope>
</reference>
<evidence type="ECO:0000313" key="3">
    <source>
        <dbReference type="Proteomes" id="UP001174909"/>
    </source>
</evidence>
<dbReference type="Proteomes" id="UP001174909">
    <property type="component" value="Unassembled WGS sequence"/>
</dbReference>
<dbReference type="EMBL" id="CASHTH010001129">
    <property type="protein sequence ID" value="CAI8011807.1"/>
    <property type="molecule type" value="Genomic_DNA"/>
</dbReference>
<sequence>MEAQKSFQLQWDKFAAAVAYLTECSERDETFGCAKLVELLYYADGAAYLQLGKSITGSNYIHADHGPLPEDWQSLADQLEREEIVRVDVEVLSSRHQRQRPLLGQKATTSPLNDQERSILDDQLRRFAEFNAGQIEEYSHDEVAWRTTEPQRVMPWELAGIRIPKLTDDVKVRGQRIAEHIQKNGRQISRILVERQDAI</sequence>
<dbReference type="Pfam" id="PF13274">
    <property type="entry name" value="SocA_Panacea"/>
    <property type="match status" value="1"/>
</dbReference>
<organism evidence="2 3">
    <name type="scientific">Geodia barretti</name>
    <name type="common">Barrett's horny sponge</name>
    <dbReference type="NCBI Taxonomy" id="519541"/>
    <lineage>
        <taxon>Eukaryota</taxon>
        <taxon>Metazoa</taxon>
        <taxon>Porifera</taxon>
        <taxon>Demospongiae</taxon>
        <taxon>Heteroscleromorpha</taxon>
        <taxon>Tetractinellida</taxon>
        <taxon>Astrophorina</taxon>
        <taxon>Geodiidae</taxon>
        <taxon>Geodia</taxon>
    </lineage>
</organism>
<dbReference type="InterPro" id="IPR025272">
    <property type="entry name" value="SocA_Panacea"/>
</dbReference>
<protein>
    <recommendedName>
        <fullName evidence="1">Antitoxin SocA-like Panacea domain-containing protein</fullName>
    </recommendedName>
</protein>
<name>A0AA35RKL7_GEOBA</name>
<evidence type="ECO:0000259" key="1">
    <source>
        <dbReference type="Pfam" id="PF13274"/>
    </source>
</evidence>
<gene>
    <name evidence="2" type="ORF">GBAR_LOCUS7571</name>
</gene>
<dbReference type="AlphaFoldDB" id="A0AA35RKL7"/>